<name>A0A077QZF9_9BASI</name>
<protein>
    <submittedName>
        <fullName evidence="1">Uncharacterized protein</fullName>
    </submittedName>
</protein>
<evidence type="ECO:0000313" key="1">
    <source>
        <dbReference type="EMBL" id="CDI51882.1"/>
    </source>
</evidence>
<proteinExistence type="predicted"/>
<organism evidence="1">
    <name type="scientific">Melanopsichium pennsylvanicum 4</name>
    <dbReference type="NCBI Taxonomy" id="1398559"/>
    <lineage>
        <taxon>Eukaryota</taxon>
        <taxon>Fungi</taxon>
        <taxon>Dikarya</taxon>
        <taxon>Basidiomycota</taxon>
        <taxon>Ustilaginomycotina</taxon>
        <taxon>Ustilaginomycetes</taxon>
        <taxon>Ustilaginales</taxon>
        <taxon>Ustilaginaceae</taxon>
        <taxon>Melanopsichium</taxon>
    </lineage>
</organism>
<dbReference type="EMBL" id="HG529521">
    <property type="protein sequence ID" value="CDI51882.1"/>
    <property type="molecule type" value="Genomic_DNA"/>
</dbReference>
<dbReference type="AlphaFoldDB" id="A0A077QZF9"/>
<sequence length="143" mass="15926">MYGMLSSRIRPTGTLHASFIETDRQLVLRCGLTGRFRLGGAGVFQQTRSIGSAGWWKKRYVIGVVRQQALNVRDEIDVLVPRHSSRASLSHANHALDAVCQDHICETIKAQTSRFSLDPKLDTPLAVASTDAGIRMKSYSKWK</sequence>
<reference evidence="1" key="1">
    <citation type="journal article" date="2014" name="Genome Biol. Evol.">
        <title>Gene Loss Rather Than Gene Gain Is Associated with a Host Jump from Monocots to Dicots in the Smut Fungus Melanopsichium pennsylvanicum.</title>
        <authorList>
            <person name="Sharma R."/>
            <person name="Mishra B."/>
            <person name="Runge F."/>
            <person name="Thines M."/>
        </authorList>
    </citation>
    <scope>NUCLEOTIDE SEQUENCE</scope>
    <source>
        <strain evidence="1">4</strain>
    </source>
</reference>
<accession>A0A077QZF9</accession>